<dbReference type="AlphaFoldDB" id="A0A4S4DP34"/>
<dbReference type="GO" id="GO:0016020">
    <property type="term" value="C:membrane"/>
    <property type="evidence" value="ECO:0007669"/>
    <property type="project" value="UniProtKB-SubCell"/>
</dbReference>
<gene>
    <name evidence="13" type="ORF">TEA_008821</name>
</gene>
<dbReference type="PRINTS" id="PR00463">
    <property type="entry name" value="EP450I"/>
</dbReference>
<keyword evidence="6" id="KW-1133">Transmembrane helix</keyword>
<dbReference type="PANTHER" id="PTHR24282:SF196">
    <property type="entry name" value="CYTOCHROME P450 714C2"/>
    <property type="match status" value="1"/>
</dbReference>
<evidence type="ECO:0000256" key="5">
    <source>
        <dbReference type="ARBA" id="ARBA00022723"/>
    </source>
</evidence>
<dbReference type="GO" id="GO:0005506">
    <property type="term" value="F:iron ion binding"/>
    <property type="evidence" value="ECO:0007669"/>
    <property type="project" value="InterPro"/>
</dbReference>
<evidence type="ECO:0000313" key="13">
    <source>
        <dbReference type="EMBL" id="THG03946.1"/>
    </source>
</evidence>
<evidence type="ECO:0000256" key="6">
    <source>
        <dbReference type="ARBA" id="ARBA00022989"/>
    </source>
</evidence>
<keyword evidence="4" id="KW-0812">Transmembrane</keyword>
<evidence type="ECO:0000256" key="12">
    <source>
        <dbReference type="RuleBase" id="RU000461"/>
    </source>
</evidence>
<reference evidence="13 14" key="1">
    <citation type="journal article" date="2018" name="Proc. Natl. Acad. Sci. U.S.A.">
        <title>Draft genome sequence of Camellia sinensis var. sinensis provides insights into the evolution of the tea genome and tea quality.</title>
        <authorList>
            <person name="Wei C."/>
            <person name="Yang H."/>
            <person name="Wang S."/>
            <person name="Zhao J."/>
            <person name="Liu C."/>
            <person name="Gao L."/>
            <person name="Xia E."/>
            <person name="Lu Y."/>
            <person name="Tai Y."/>
            <person name="She G."/>
            <person name="Sun J."/>
            <person name="Cao H."/>
            <person name="Tong W."/>
            <person name="Gao Q."/>
            <person name="Li Y."/>
            <person name="Deng W."/>
            <person name="Jiang X."/>
            <person name="Wang W."/>
            <person name="Chen Q."/>
            <person name="Zhang S."/>
            <person name="Li H."/>
            <person name="Wu J."/>
            <person name="Wang P."/>
            <person name="Li P."/>
            <person name="Shi C."/>
            <person name="Zheng F."/>
            <person name="Jian J."/>
            <person name="Huang B."/>
            <person name="Shan D."/>
            <person name="Shi M."/>
            <person name="Fang C."/>
            <person name="Yue Y."/>
            <person name="Li F."/>
            <person name="Li D."/>
            <person name="Wei S."/>
            <person name="Han B."/>
            <person name="Jiang C."/>
            <person name="Yin Y."/>
            <person name="Xia T."/>
            <person name="Zhang Z."/>
            <person name="Bennetzen J.L."/>
            <person name="Zhao S."/>
            <person name="Wan X."/>
        </authorList>
    </citation>
    <scope>NUCLEOTIDE SEQUENCE [LARGE SCALE GENOMIC DNA]</scope>
    <source>
        <strain evidence="14">cv. Shuchazao</strain>
        <tissue evidence="13">Leaf</tissue>
    </source>
</reference>
<name>A0A4S4DP34_CAMSN</name>
<dbReference type="InterPro" id="IPR036396">
    <property type="entry name" value="Cyt_P450_sf"/>
</dbReference>
<dbReference type="InterPro" id="IPR017972">
    <property type="entry name" value="Cyt_P450_CS"/>
</dbReference>
<evidence type="ECO:0000256" key="11">
    <source>
        <dbReference type="PIRSR" id="PIRSR602401-1"/>
    </source>
</evidence>
<comment type="subcellular location">
    <subcellularLocation>
        <location evidence="1">Membrane</location>
    </subcellularLocation>
</comment>
<dbReference type="InterPro" id="IPR001128">
    <property type="entry name" value="Cyt_P450"/>
</dbReference>
<dbReference type="Gene3D" id="1.10.630.10">
    <property type="entry name" value="Cytochrome P450"/>
    <property type="match status" value="1"/>
</dbReference>
<evidence type="ECO:0000256" key="4">
    <source>
        <dbReference type="ARBA" id="ARBA00022692"/>
    </source>
</evidence>
<dbReference type="InterPro" id="IPR050665">
    <property type="entry name" value="Cytochrome_P450_Monooxygen"/>
</dbReference>
<dbReference type="PANTHER" id="PTHR24282">
    <property type="entry name" value="CYTOCHROME P450 FAMILY MEMBER"/>
    <property type="match status" value="1"/>
</dbReference>
<keyword evidence="9 12" id="KW-0503">Monooxygenase</keyword>
<feature type="binding site" description="axial binding residue" evidence="11">
    <location>
        <position position="91"/>
    </location>
    <ligand>
        <name>heme</name>
        <dbReference type="ChEBI" id="CHEBI:30413"/>
    </ligand>
    <ligandPart>
        <name>Fe</name>
        <dbReference type="ChEBI" id="CHEBI:18248"/>
    </ligandPart>
</feature>
<keyword evidence="8 11" id="KW-0408">Iron</keyword>
<keyword evidence="5 11" id="KW-0479">Metal-binding</keyword>
<evidence type="ECO:0000256" key="7">
    <source>
        <dbReference type="ARBA" id="ARBA00023002"/>
    </source>
</evidence>
<dbReference type="SUPFAM" id="SSF48264">
    <property type="entry name" value="Cytochrome P450"/>
    <property type="match status" value="1"/>
</dbReference>
<proteinExistence type="inferred from homology"/>
<evidence type="ECO:0000256" key="10">
    <source>
        <dbReference type="ARBA" id="ARBA00023136"/>
    </source>
</evidence>
<organism evidence="13 14">
    <name type="scientific">Camellia sinensis var. sinensis</name>
    <name type="common">China tea</name>
    <dbReference type="NCBI Taxonomy" id="542762"/>
    <lineage>
        <taxon>Eukaryota</taxon>
        <taxon>Viridiplantae</taxon>
        <taxon>Streptophyta</taxon>
        <taxon>Embryophyta</taxon>
        <taxon>Tracheophyta</taxon>
        <taxon>Spermatophyta</taxon>
        <taxon>Magnoliopsida</taxon>
        <taxon>eudicotyledons</taxon>
        <taxon>Gunneridae</taxon>
        <taxon>Pentapetalae</taxon>
        <taxon>asterids</taxon>
        <taxon>Ericales</taxon>
        <taxon>Theaceae</taxon>
        <taxon>Camellia</taxon>
    </lineage>
</organism>
<dbReference type="InterPro" id="IPR002401">
    <property type="entry name" value="Cyt_P450_E_grp-I"/>
</dbReference>
<protein>
    <recommendedName>
        <fullName evidence="15">Cytochrome P450</fullName>
    </recommendedName>
</protein>
<keyword evidence="10" id="KW-0472">Membrane</keyword>
<dbReference type="STRING" id="542762.A0A4S4DP34"/>
<sequence>MDNVSLSNSEEGGENNFDDVGVPSLALTVIASLSCPSPRCEWSMVLTTHTDPKIWGSDSYEFNPDRFANGITSACKLPHMYMPFGVGPRVCLGQKLAMVELKILLAFMVSNFSITLSPKYIHSPAMRLVIEPKHGVNRLVKKL</sequence>
<comment type="similarity">
    <text evidence="2 12">Belongs to the cytochrome P450 family.</text>
</comment>
<keyword evidence="3 11" id="KW-0349">Heme</keyword>
<comment type="caution">
    <text evidence="13">The sequence shown here is derived from an EMBL/GenBank/DDBJ whole genome shotgun (WGS) entry which is preliminary data.</text>
</comment>
<keyword evidence="7 12" id="KW-0560">Oxidoreductase</keyword>
<dbReference type="GO" id="GO:0004497">
    <property type="term" value="F:monooxygenase activity"/>
    <property type="evidence" value="ECO:0007669"/>
    <property type="project" value="UniProtKB-KW"/>
</dbReference>
<evidence type="ECO:0000256" key="3">
    <source>
        <dbReference type="ARBA" id="ARBA00022617"/>
    </source>
</evidence>
<evidence type="ECO:0000256" key="9">
    <source>
        <dbReference type="ARBA" id="ARBA00023033"/>
    </source>
</evidence>
<dbReference type="GO" id="GO:0020037">
    <property type="term" value="F:heme binding"/>
    <property type="evidence" value="ECO:0007669"/>
    <property type="project" value="InterPro"/>
</dbReference>
<evidence type="ECO:0000256" key="1">
    <source>
        <dbReference type="ARBA" id="ARBA00004370"/>
    </source>
</evidence>
<dbReference type="Pfam" id="PF00067">
    <property type="entry name" value="p450"/>
    <property type="match status" value="1"/>
</dbReference>
<dbReference type="PROSITE" id="PS00086">
    <property type="entry name" value="CYTOCHROME_P450"/>
    <property type="match status" value="1"/>
</dbReference>
<keyword evidence="14" id="KW-1185">Reference proteome</keyword>
<evidence type="ECO:0000256" key="8">
    <source>
        <dbReference type="ARBA" id="ARBA00023004"/>
    </source>
</evidence>
<dbReference type="EMBL" id="SDRB02010843">
    <property type="protein sequence ID" value="THG03946.1"/>
    <property type="molecule type" value="Genomic_DNA"/>
</dbReference>
<evidence type="ECO:0008006" key="15">
    <source>
        <dbReference type="Google" id="ProtNLM"/>
    </source>
</evidence>
<accession>A0A4S4DP34</accession>
<dbReference type="GO" id="GO:0016705">
    <property type="term" value="F:oxidoreductase activity, acting on paired donors, with incorporation or reduction of molecular oxygen"/>
    <property type="evidence" value="ECO:0007669"/>
    <property type="project" value="InterPro"/>
</dbReference>
<evidence type="ECO:0000313" key="14">
    <source>
        <dbReference type="Proteomes" id="UP000306102"/>
    </source>
</evidence>
<comment type="cofactor">
    <cofactor evidence="11">
        <name>heme</name>
        <dbReference type="ChEBI" id="CHEBI:30413"/>
    </cofactor>
</comment>
<evidence type="ECO:0000256" key="2">
    <source>
        <dbReference type="ARBA" id="ARBA00010617"/>
    </source>
</evidence>
<dbReference type="Proteomes" id="UP000306102">
    <property type="component" value="Unassembled WGS sequence"/>
</dbReference>